<reference evidence="2 3" key="1">
    <citation type="submission" date="2018-06" db="EMBL/GenBank/DDBJ databases">
        <title>Genomic Encyclopedia of Archaeal and Bacterial Type Strains, Phase II (KMG-II): from individual species to whole genera.</title>
        <authorList>
            <person name="Goeker M."/>
        </authorList>
    </citation>
    <scope>NUCLEOTIDE SEQUENCE [LARGE SCALE GENOMIC DNA]</scope>
    <source>
        <strain evidence="2 3">DSM 24525</strain>
    </source>
</reference>
<gene>
    <name evidence="2" type="ORF">C8P66_110173</name>
</gene>
<evidence type="ECO:0000256" key="1">
    <source>
        <dbReference type="SAM" id="MobiDB-lite"/>
    </source>
</evidence>
<sequence length="128" mass="13611">MREPPLDTTLAGMAATQGAEALTLAQACATRHREGPIHLLRIDATSDVLAGLDLIHCRPWVVLAEAWQAPSLPAWEPLLTSQGYRFLGSSGARRMYLAEEHAELAEATAGRGPHAGPGRAGRRIAGNP</sequence>
<proteinExistence type="predicted"/>
<dbReference type="EMBL" id="QKYU01000010">
    <property type="protein sequence ID" value="PZW45974.1"/>
    <property type="molecule type" value="Genomic_DNA"/>
</dbReference>
<evidence type="ECO:0000313" key="3">
    <source>
        <dbReference type="Proteomes" id="UP000249688"/>
    </source>
</evidence>
<dbReference type="AlphaFoldDB" id="A0A2W7IH24"/>
<feature type="region of interest" description="Disordered" evidence="1">
    <location>
        <begin position="106"/>
        <end position="128"/>
    </location>
</feature>
<organism evidence="2 3">
    <name type="scientific">Humitalea rosea</name>
    <dbReference type="NCBI Taxonomy" id="990373"/>
    <lineage>
        <taxon>Bacteria</taxon>
        <taxon>Pseudomonadati</taxon>
        <taxon>Pseudomonadota</taxon>
        <taxon>Alphaproteobacteria</taxon>
        <taxon>Acetobacterales</taxon>
        <taxon>Roseomonadaceae</taxon>
        <taxon>Humitalea</taxon>
    </lineage>
</organism>
<evidence type="ECO:0000313" key="2">
    <source>
        <dbReference type="EMBL" id="PZW45974.1"/>
    </source>
</evidence>
<keyword evidence="3" id="KW-1185">Reference proteome</keyword>
<accession>A0A2W7IH24</accession>
<dbReference type="Proteomes" id="UP000249688">
    <property type="component" value="Unassembled WGS sequence"/>
</dbReference>
<protein>
    <submittedName>
        <fullName evidence="2">Uncharacterized protein</fullName>
    </submittedName>
</protein>
<name>A0A2W7IH24_9PROT</name>
<comment type="caution">
    <text evidence="2">The sequence shown here is derived from an EMBL/GenBank/DDBJ whole genome shotgun (WGS) entry which is preliminary data.</text>
</comment>